<organism evidence="2">
    <name type="scientific">Timema monikensis</name>
    <dbReference type="NCBI Taxonomy" id="170555"/>
    <lineage>
        <taxon>Eukaryota</taxon>
        <taxon>Metazoa</taxon>
        <taxon>Ecdysozoa</taxon>
        <taxon>Arthropoda</taxon>
        <taxon>Hexapoda</taxon>
        <taxon>Insecta</taxon>
        <taxon>Pterygota</taxon>
        <taxon>Neoptera</taxon>
        <taxon>Polyneoptera</taxon>
        <taxon>Phasmatodea</taxon>
        <taxon>Timematodea</taxon>
        <taxon>Timematoidea</taxon>
        <taxon>Timematidae</taxon>
        <taxon>Timema</taxon>
    </lineage>
</organism>
<protein>
    <submittedName>
        <fullName evidence="2">Uncharacterized protein</fullName>
    </submittedName>
</protein>
<reference evidence="2" key="1">
    <citation type="submission" date="2020-11" db="EMBL/GenBank/DDBJ databases">
        <authorList>
            <person name="Tran Van P."/>
        </authorList>
    </citation>
    <scope>NUCLEOTIDE SEQUENCE</scope>
</reference>
<keyword evidence="1" id="KW-0472">Membrane</keyword>
<evidence type="ECO:0000256" key="1">
    <source>
        <dbReference type="SAM" id="Phobius"/>
    </source>
</evidence>
<keyword evidence="1" id="KW-1133">Transmembrane helix</keyword>
<gene>
    <name evidence="2" type="ORF">TMSB3V08_LOCUS10238</name>
</gene>
<dbReference type="AlphaFoldDB" id="A0A7R9EGI3"/>
<proteinExistence type="predicted"/>
<keyword evidence="1" id="KW-0812">Transmembrane</keyword>
<evidence type="ECO:0000313" key="2">
    <source>
        <dbReference type="EMBL" id="CAD7433567.1"/>
    </source>
</evidence>
<name>A0A7R9EGI3_9NEOP</name>
<accession>A0A7R9EGI3</accession>
<dbReference type="EMBL" id="OB796565">
    <property type="protein sequence ID" value="CAD7433567.1"/>
    <property type="molecule type" value="Genomic_DNA"/>
</dbReference>
<feature type="transmembrane region" description="Helical" evidence="1">
    <location>
        <begin position="12"/>
        <end position="32"/>
    </location>
</feature>
<sequence length="231" mass="24636">MGDPLTLTTNFFLLGAGSFLVPGFFIASSGGLPPDSDANSFLLLHGVSIRTAVSCELSVSTKEVVLEKCTHICVKREREIGGGNTFLGKPLSVHPTGIEPQSPSPWQLSITRESVLDRAAIDAVHPTGIEPQSPSPWQLSITRESVLDRAAIDAGMVTSPAVVYITEVGTPSLRGSLISSCPTLASLETQTTSDGELLLPYGNPPPSRRDHRHGTILIDISRCVELKKKNV</sequence>